<protein>
    <submittedName>
        <fullName evidence="1">Uncharacterized protein</fullName>
    </submittedName>
</protein>
<reference evidence="1 2" key="1">
    <citation type="submission" date="2024-02" db="EMBL/GenBank/DDBJ databases">
        <title>A draft genome for the cacao thread blight pathogen Marasmius crinis-equi.</title>
        <authorList>
            <person name="Cohen S.P."/>
            <person name="Baruah I.K."/>
            <person name="Amoako-Attah I."/>
            <person name="Bukari Y."/>
            <person name="Meinhardt L.W."/>
            <person name="Bailey B.A."/>
        </authorList>
    </citation>
    <scope>NUCLEOTIDE SEQUENCE [LARGE SCALE GENOMIC DNA]</scope>
    <source>
        <strain evidence="1 2">GH-76</strain>
    </source>
</reference>
<name>A0ABR3F310_9AGAR</name>
<dbReference type="EMBL" id="JBAHYK010001082">
    <property type="protein sequence ID" value="KAL0569608.1"/>
    <property type="molecule type" value="Genomic_DNA"/>
</dbReference>
<proteinExistence type="predicted"/>
<gene>
    <name evidence="1" type="ORF">V5O48_012354</name>
</gene>
<organism evidence="1 2">
    <name type="scientific">Marasmius crinis-equi</name>
    <dbReference type="NCBI Taxonomy" id="585013"/>
    <lineage>
        <taxon>Eukaryota</taxon>
        <taxon>Fungi</taxon>
        <taxon>Dikarya</taxon>
        <taxon>Basidiomycota</taxon>
        <taxon>Agaricomycotina</taxon>
        <taxon>Agaricomycetes</taxon>
        <taxon>Agaricomycetidae</taxon>
        <taxon>Agaricales</taxon>
        <taxon>Marasmiineae</taxon>
        <taxon>Marasmiaceae</taxon>
        <taxon>Marasmius</taxon>
    </lineage>
</organism>
<evidence type="ECO:0000313" key="1">
    <source>
        <dbReference type="EMBL" id="KAL0569608.1"/>
    </source>
</evidence>
<accession>A0ABR3F310</accession>
<sequence length="133" mass="14513">MPLPRSQSLSNPDKCCKRLELIRISNYSSALSSSNAGSTSSPFDNLALRHEVSGKSPDTGWTGSCCRAEPSFGYFSGRIGGSLLRKVQGFKGFPSFDSRRMFQSKTDIAAGLGTTIEEAYVLQRDLDRSVTTY</sequence>
<keyword evidence="2" id="KW-1185">Reference proteome</keyword>
<evidence type="ECO:0000313" key="2">
    <source>
        <dbReference type="Proteomes" id="UP001465976"/>
    </source>
</evidence>
<dbReference type="Proteomes" id="UP001465976">
    <property type="component" value="Unassembled WGS sequence"/>
</dbReference>
<comment type="caution">
    <text evidence="1">The sequence shown here is derived from an EMBL/GenBank/DDBJ whole genome shotgun (WGS) entry which is preliminary data.</text>
</comment>